<evidence type="ECO:0000313" key="1">
    <source>
        <dbReference type="EMBL" id="KAG7664281.1"/>
    </source>
</evidence>
<dbReference type="GeneID" id="73468997"/>
<dbReference type="GO" id="GO:0043047">
    <property type="term" value="F:single-stranded telomeric DNA binding"/>
    <property type="evidence" value="ECO:0007669"/>
    <property type="project" value="InterPro"/>
</dbReference>
<sequence length="125" mass="13851">MTKLILEPGRLNIEFPNASVSKVYRVRIIGQVITYIPDESSLILGSVPTISSEATQEETLKINIFNQLANLSGNVLRKGAIVSVEGFYDGNDVSVVDIYEINGMNLSHENMKMLQSLNHLESLNK</sequence>
<gene>
    <name evidence="1" type="ORF">J8A68_002196</name>
</gene>
<dbReference type="GO" id="GO:0016233">
    <property type="term" value="P:telomere capping"/>
    <property type="evidence" value="ECO:0007669"/>
    <property type="project" value="InterPro"/>
</dbReference>
<reference evidence="1 2" key="1">
    <citation type="journal article" date="2021" name="DNA Res.">
        <title>Genome analysis of Candida subhashii reveals its hybrid nature and dual mitochondrial genome conformations.</title>
        <authorList>
            <person name="Mixao V."/>
            <person name="Hegedusova E."/>
            <person name="Saus E."/>
            <person name="Pryszcz L.P."/>
            <person name="Cillingova A."/>
            <person name="Nosek J."/>
            <person name="Gabaldon T."/>
        </authorList>
    </citation>
    <scope>NUCLEOTIDE SEQUENCE [LARGE SCALE GENOMIC DNA]</scope>
    <source>
        <strain evidence="1 2">CBS 10753</strain>
    </source>
</reference>
<organism evidence="1 2">
    <name type="scientific">[Candida] subhashii</name>
    <dbReference type="NCBI Taxonomy" id="561895"/>
    <lineage>
        <taxon>Eukaryota</taxon>
        <taxon>Fungi</taxon>
        <taxon>Dikarya</taxon>
        <taxon>Ascomycota</taxon>
        <taxon>Saccharomycotina</taxon>
        <taxon>Pichiomycetes</taxon>
        <taxon>Debaryomycetaceae</taxon>
        <taxon>Spathaspora</taxon>
    </lineage>
</organism>
<dbReference type="Pfam" id="PF12658">
    <property type="entry name" value="Ten1"/>
    <property type="match status" value="1"/>
</dbReference>
<protein>
    <submittedName>
        <fullName evidence="1">Uncharacterized protein</fullName>
    </submittedName>
</protein>
<dbReference type="EMBL" id="JAGSYN010000100">
    <property type="protein sequence ID" value="KAG7664281.1"/>
    <property type="molecule type" value="Genomic_DNA"/>
</dbReference>
<dbReference type="RefSeq" id="XP_049264513.1">
    <property type="nucleotide sequence ID" value="XM_049405922.1"/>
</dbReference>
<dbReference type="OrthoDB" id="4022411at2759"/>
<dbReference type="AlphaFoldDB" id="A0A8J5QGN4"/>
<accession>A0A8J5QGN4</accession>
<proteinExistence type="predicted"/>
<dbReference type="Proteomes" id="UP000694255">
    <property type="component" value="Unassembled WGS sequence"/>
</dbReference>
<keyword evidence="2" id="KW-1185">Reference proteome</keyword>
<name>A0A8J5QGN4_9ASCO</name>
<comment type="caution">
    <text evidence="1">The sequence shown here is derived from an EMBL/GenBank/DDBJ whole genome shotgun (WGS) entry which is preliminary data.</text>
</comment>
<dbReference type="InterPro" id="IPR024222">
    <property type="entry name" value="Ten1_fungal"/>
</dbReference>
<evidence type="ECO:0000313" key="2">
    <source>
        <dbReference type="Proteomes" id="UP000694255"/>
    </source>
</evidence>
<dbReference type="GO" id="GO:1990879">
    <property type="term" value="C:CST complex"/>
    <property type="evidence" value="ECO:0007669"/>
    <property type="project" value="InterPro"/>
</dbReference>